<reference evidence="1 2" key="1">
    <citation type="submission" date="2019-04" db="EMBL/GenBank/DDBJ databases">
        <title>Sphingomonas psychrotolerans sp. nov., isolated from soil in the Tianshan Mountains, Xinjiang, China.</title>
        <authorList>
            <person name="Luo Y."/>
            <person name="Sheng H."/>
        </authorList>
    </citation>
    <scope>NUCLEOTIDE SEQUENCE [LARGE SCALE GENOMIC DNA]</scope>
    <source>
        <strain evidence="1 2">KIS18-15</strain>
    </source>
</reference>
<dbReference type="OrthoDB" id="8660107at2"/>
<name>A0A4S1W344_9SPHN</name>
<proteinExistence type="predicted"/>
<comment type="caution">
    <text evidence="1">The sequence shown here is derived from an EMBL/GenBank/DDBJ whole genome shotgun (WGS) entry which is preliminary data.</text>
</comment>
<evidence type="ECO:0000313" key="1">
    <source>
        <dbReference type="EMBL" id="TGX37274.1"/>
    </source>
</evidence>
<evidence type="ECO:0000313" key="2">
    <source>
        <dbReference type="Proteomes" id="UP000309848"/>
    </source>
</evidence>
<dbReference type="EMBL" id="SRXU01000013">
    <property type="protein sequence ID" value="TGX37274.1"/>
    <property type="molecule type" value="Genomic_DNA"/>
</dbReference>
<dbReference type="Proteomes" id="UP000309848">
    <property type="component" value="Unassembled WGS sequence"/>
</dbReference>
<organism evidence="1 2">
    <name type="scientific">Sphingomonas naasensis</name>
    <dbReference type="NCBI Taxonomy" id="1344951"/>
    <lineage>
        <taxon>Bacteria</taxon>
        <taxon>Pseudomonadati</taxon>
        <taxon>Pseudomonadota</taxon>
        <taxon>Alphaproteobacteria</taxon>
        <taxon>Sphingomonadales</taxon>
        <taxon>Sphingomonadaceae</taxon>
        <taxon>Sphingomonas</taxon>
    </lineage>
</organism>
<dbReference type="AlphaFoldDB" id="A0A4S1W344"/>
<gene>
    <name evidence="1" type="ORF">E5A74_20220</name>
</gene>
<sequence length="260" mass="29785">MPVLLKRCITGAAYTPFDADQPDYFRGGQNYYEFRAGRCLWEPGYDHITSATQERKTAGRIPDIITVRTIRVCSQRFKDFVESWEPGLHFFEPFTLRRKTGEDLGAWYKYSVGQDIDCLLTAGVEQHFSSYPDHDGGTRWNFDIGNAVKHAHYSQQHPDKADTPPLRVSGAAIEGAHWWTMGLLGLHGVDSPMLMSDAMYAAFRKEKFREFDDLGRVEIADQPWRAEENMGPMLDQWRAREAEIARRWPADPPRRGRAAG</sequence>
<accession>A0A4S1W344</accession>
<dbReference type="RefSeq" id="WP_135987440.1">
    <property type="nucleotide sequence ID" value="NZ_JAASQM010000001.1"/>
</dbReference>
<keyword evidence="2" id="KW-1185">Reference proteome</keyword>
<protein>
    <submittedName>
        <fullName evidence="1">Uncharacterized protein</fullName>
    </submittedName>
</protein>